<dbReference type="Pfam" id="PF05136">
    <property type="entry name" value="Phage_portal_2"/>
    <property type="match status" value="1"/>
</dbReference>
<dbReference type="HAMAP" id="MF_04135">
    <property type="entry name" value="PORTAL_LAMBDA"/>
    <property type="match status" value="1"/>
</dbReference>
<gene>
    <name evidence="1" type="ORF">ABW06_25840</name>
</gene>
<reference evidence="1 2" key="1">
    <citation type="submission" date="2015-05" db="EMBL/GenBank/DDBJ databases">
        <title>Genome sequences of Pluralibacter gergoviae.</title>
        <authorList>
            <person name="Greninger A.L."/>
            <person name="Miller S."/>
        </authorList>
    </citation>
    <scope>NUCLEOTIDE SEQUENCE [LARGE SCALE GENOMIC DNA]</scope>
    <source>
        <strain evidence="1 2">JS81F13</strain>
    </source>
</reference>
<dbReference type="RefSeq" id="WP_048281212.1">
    <property type="nucleotide sequence ID" value="NZ_LDZF01000076.1"/>
</dbReference>
<dbReference type="EMBL" id="LDZF01000076">
    <property type="protein sequence ID" value="KMK02729.1"/>
    <property type="molecule type" value="Genomic_DNA"/>
</dbReference>
<dbReference type="PATRIC" id="fig|61647.15.peg.5187"/>
<evidence type="ECO:0000313" key="2">
    <source>
        <dbReference type="Proteomes" id="UP000036196"/>
    </source>
</evidence>
<accession>A0A0J5K905</accession>
<evidence type="ECO:0000313" key="1">
    <source>
        <dbReference type="EMBL" id="KMK02729.1"/>
    </source>
</evidence>
<dbReference type="AlphaFoldDB" id="A0A0J5K905"/>
<dbReference type="GO" id="GO:0019068">
    <property type="term" value="P:virion assembly"/>
    <property type="evidence" value="ECO:0007669"/>
    <property type="project" value="InterPro"/>
</dbReference>
<comment type="caution">
    <text evidence="1">The sequence shown here is derived from an EMBL/GenBank/DDBJ whole genome shotgun (WGS) entry which is preliminary data.</text>
</comment>
<name>A0A0J5K905_PLUGE</name>
<sequence length="530" mass="58737">MKTPELLGPDGKTGLREYAGYHGGAGGFGGQLRAWNPPSESADAALLPNYARGNARADDLVRNNGYAANAVQLHQDHIVGSFFRLSHRPSWRFLGISEEEARAFSREVEAAWKEFAEDDCCCIDVERKRTFTMMIREGVAMHAFNGELCVQATWDTGASRLFRTQFKMVSPKRVSNPGNIGDSRNCRAGVKVNDAGAALGYYVSEDGYPGWMPQSWTYIPRELPGGRPSFIHVFEPLEDGQTRGANVFYSVMEQMKMLDTLQNTQLQSVIVKAMYAATIESEMDTQTAMDFILGSDNKEQIGKLTGWIGEIASYYSAAPVRLGGAKVPHLMPGDSLNLQSAQDTDNGYSTFEQSLLRYIAAGLGVSYEQLSRNYSQMSYSTARASANESWAYFMGRRKLVASRQACQMFLCWLEEAIVRRVVTLPSKARFSFQEAKSAWGNCDWIGAGRMAIDGLKEVQEAVMLIEAGLSTYEKECAKRGDDYQEIFAQQVRESMERREAGLTPPAWAAAAFESGLNKSTQEDNDDARAA</sequence>
<dbReference type="Proteomes" id="UP000036196">
    <property type="component" value="Unassembled WGS sequence"/>
</dbReference>
<organism evidence="1 2">
    <name type="scientific">Pluralibacter gergoviae</name>
    <name type="common">Enterobacter gergoviae</name>
    <dbReference type="NCBI Taxonomy" id="61647"/>
    <lineage>
        <taxon>Bacteria</taxon>
        <taxon>Pseudomonadati</taxon>
        <taxon>Pseudomonadota</taxon>
        <taxon>Gammaproteobacteria</taxon>
        <taxon>Enterobacterales</taxon>
        <taxon>Enterobacteriaceae</taxon>
        <taxon>Pluralibacter</taxon>
    </lineage>
</organism>
<dbReference type="InterPro" id="IPR006429">
    <property type="entry name" value="Phage_lambda_portal"/>
</dbReference>
<dbReference type="NCBIfam" id="TIGR01539">
    <property type="entry name" value="portal_lambda"/>
    <property type="match status" value="1"/>
</dbReference>
<proteinExistence type="inferred from homology"/>
<protein>
    <submittedName>
        <fullName evidence="1">Plasmid partitioning protein ParB</fullName>
    </submittedName>
</protein>
<keyword evidence="2" id="KW-1185">Reference proteome</keyword>
<dbReference type="GO" id="GO:0005198">
    <property type="term" value="F:structural molecule activity"/>
    <property type="evidence" value="ECO:0007669"/>
    <property type="project" value="InterPro"/>
</dbReference>